<evidence type="ECO:0000313" key="4">
    <source>
        <dbReference type="Proteomes" id="UP000612456"/>
    </source>
</evidence>
<gene>
    <name evidence="3" type="ORF">GCM10010911_31460</name>
</gene>
<evidence type="ECO:0000256" key="2">
    <source>
        <dbReference type="SAM" id="Phobius"/>
    </source>
</evidence>
<reference evidence="3" key="1">
    <citation type="journal article" date="2014" name="Int. J. Syst. Evol. Microbiol.">
        <title>Complete genome sequence of Corynebacterium casei LMG S-19264T (=DSM 44701T), isolated from a smear-ripened cheese.</title>
        <authorList>
            <consortium name="US DOE Joint Genome Institute (JGI-PGF)"/>
            <person name="Walter F."/>
            <person name="Albersmeier A."/>
            <person name="Kalinowski J."/>
            <person name="Ruckert C."/>
        </authorList>
    </citation>
    <scope>NUCLEOTIDE SEQUENCE</scope>
    <source>
        <strain evidence="3">CGMCC 1.15178</strain>
    </source>
</reference>
<dbReference type="PANTHER" id="PTHR40040:SF1">
    <property type="entry name" value="MEMBRANE PROTEIN"/>
    <property type="match status" value="1"/>
</dbReference>
<evidence type="ECO:0008006" key="5">
    <source>
        <dbReference type="Google" id="ProtNLM"/>
    </source>
</evidence>
<dbReference type="AlphaFoldDB" id="A0A916Z2C8"/>
<feature type="compositionally biased region" description="Basic and acidic residues" evidence="1">
    <location>
        <begin position="39"/>
        <end position="56"/>
    </location>
</feature>
<dbReference type="PANTHER" id="PTHR40040">
    <property type="entry name" value="SMALL HYDROPHOBIC PROTEIN-RELATED"/>
    <property type="match status" value="1"/>
</dbReference>
<protein>
    <recommendedName>
        <fullName evidence="5">DUF4190 domain-containing protein</fullName>
    </recommendedName>
</protein>
<feature type="region of interest" description="Disordered" evidence="1">
    <location>
        <begin position="1"/>
        <end position="58"/>
    </location>
</feature>
<feature type="compositionally biased region" description="Basic and acidic residues" evidence="1">
    <location>
        <begin position="1"/>
        <end position="11"/>
    </location>
</feature>
<feature type="transmembrane region" description="Helical" evidence="2">
    <location>
        <begin position="105"/>
        <end position="124"/>
    </location>
</feature>
<keyword evidence="4" id="KW-1185">Reference proteome</keyword>
<sequence length="158" mass="17584">MDQRTEHEPKDAGQNPHSDGTDHRPYNEEVSAELALPISRKERVENETKADHHPYNEEMSAELAAPVGRLERTENQTKVHQAVEETTEAGRAAGWAALVLSLLSWFVWPLLLGATGAVVGFIAYRQGAKSLGLWSMVLGLISFLAYLVIIPIYFMVTR</sequence>
<evidence type="ECO:0000313" key="3">
    <source>
        <dbReference type="EMBL" id="GGD71262.1"/>
    </source>
</evidence>
<dbReference type="EMBL" id="BMHP01000002">
    <property type="protein sequence ID" value="GGD71262.1"/>
    <property type="molecule type" value="Genomic_DNA"/>
</dbReference>
<name>A0A916Z2C8_9BACL</name>
<keyword evidence="2" id="KW-1133">Transmembrane helix</keyword>
<keyword evidence="2" id="KW-0812">Transmembrane</keyword>
<evidence type="ECO:0000256" key="1">
    <source>
        <dbReference type="SAM" id="MobiDB-lite"/>
    </source>
</evidence>
<feature type="transmembrane region" description="Helical" evidence="2">
    <location>
        <begin position="131"/>
        <end position="156"/>
    </location>
</feature>
<dbReference type="RefSeq" id="WP_188992878.1">
    <property type="nucleotide sequence ID" value="NZ_BMHP01000002.1"/>
</dbReference>
<dbReference type="Proteomes" id="UP000612456">
    <property type="component" value="Unassembled WGS sequence"/>
</dbReference>
<accession>A0A916Z2C8</accession>
<keyword evidence="2" id="KW-0472">Membrane</keyword>
<reference evidence="3" key="2">
    <citation type="submission" date="2020-09" db="EMBL/GenBank/DDBJ databases">
        <authorList>
            <person name="Sun Q."/>
            <person name="Zhou Y."/>
        </authorList>
    </citation>
    <scope>NUCLEOTIDE SEQUENCE</scope>
    <source>
        <strain evidence="3">CGMCC 1.15178</strain>
    </source>
</reference>
<comment type="caution">
    <text evidence="3">The sequence shown here is derived from an EMBL/GenBank/DDBJ whole genome shotgun (WGS) entry which is preliminary data.</text>
</comment>
<dbReference type="InterPro" id="IPR055338">
    <property type="entry name" value="YqfX-like"/>
</dbReference>
<proteinExistence type="predicted"/>
<organism evidence="3 4">
    <name type="scientific">Paenibacillus nasutitermitis</name>
    <dbReference type="NCBI Taxonomy" id="1652958"/>
    <lineage>
        <taxon>Bacteria</taxon>
        <taxon>Bacillati</taxon>
        <taxon>Bacillota</taxon>
        <taxon>Bacilli</taxon>
        <taxon>Bacillales</taxon>
        <taxon>Paenibacillaceae</taxon>
        <taxon>Paenibacillus</taxon>
    </lineage>
</organism>